<dbReference type="InterPro" id="IPR002110">
    <property type="entry name" value="Ankyrin_rpt"/>
</dbReference>
<evidence type="ECO:0008006" key="4">
    <source>
        <dbReference type="Google" id="ProtNLM"/>
    </source>
</evidence>
<gene>
    <name evidence="2" type="ORF">TcWFU_009068</name>
</gene>
<evidence type="ECO:0000256" key="1">
    <source>
        <dbReference type="PROSITE-ProRule" id="PRU00023"/>
    </source>
</evidence>
<dbReference type="Proteomes" id="UP001651158">
    <property type="component" value="Unassembled WGS sequence"/>
</dbReference>
<dbReference type="PROSITE" id="PS50088">
    <property type="entry name" value="ANK_REPEAT"/>
    <property type="match status" value="1"/>
</dbReference>
<organism evidence="2 3">
    <name type="scientific">Taenia crassiceps</name>
    <dbReference type="NCBI Taxonomy" id="6207"/>
    <lineage>
        <taxon>Eukaryota</taxon>
        <taxon>Metazoa</taxon>
        <taxon>Spiralia</taxon>
        <taxon>Lophotrochozoa</taxon>
        <taxon>Platyhelminthes</taxon>
        <taxon>Cestoda</taxon>
        <taxon>Eucestoda</taxon>
        <taxon>Cyclophyllidea</taxon>
        <taxon>Taeniidae</taxon>
        <taxon>Taenia</taxon>
    </lineage>
</organism>
<accession>A0ABR4Q5B5</accession>
<dbReference type="Gene3D" id="1.25.40.20">
    <property type="entry name" value="Ankyrin repeat-containing domain"/>
    <property type="match status" value="1"/>
</dbReference>
<feature type="repeat" description="ANK" evidence="1">
    <location>
        <begin position="50"/>
        <end position="82"/>
    </location>
</feature>
<dbReference type="InterPro" id="IPR036770">
    <property type="entry name" value="Ankyrin_rpt-contain_sf"/>
</dbReference>
<sequence length="106" mass="11311">MLLLQHYNYSEVVNGGPISPNFPLLPGGGNLETVELLLKHVSGSAYLLEELNTALHQATSSGHAEAVPCLLNHRADVSHTDGTTLAIELGDVTMLKLLLTELANPE</sequence>
<comment type="caution">
    <text evidence="2">The sequence shown here is derived from an EMBL/GenBank/DDBJ whole genome shotgun (WGS) entry which is preliminary data.</text>
</comment>
<evidence type="ECO:0000313" key="2">
    <source>
        <dbReference type="EMBL" id="KAL5104767.1"/>
    </source>
</evidence>
<protein>
    <recommendedName>
        <fullName evidence="4">ANK_REP_REGION domain-containing protein</fullName>
    </recommendedName>
</protein>
<proteinExistence type="predicted"/>
<dbReference type="SUPFAM" id="SSF48403">
    <property type="entry name" value="Ankyrin repeat"/>
    <property type="match status" value="1"/>
</dbReference>
<name>A0ABR4Q5B5_9CEST</name>
<keyword evidence="1" id="KW-0040">ANK repeat</keyword>
<dbReference type="PROSITE" id="PS50297">
    <property type="entry name" value="ANK_REP_REGION"/>
    <property type="match status" value="1"/>
</dbReference>
<dbReference type="EMBL" id="JAKROA010000011">
    <property type="protein sequence ID" value="KAL5104767.1"/>
    <property type="molecule type" value="Genomic_DNA"/>
</dbReference>
<dbReference type="Pfam" id="PF12796">
    <property type="entry name" value="Ank_2"/>
    <property type="match status" value="1"/>
</dbReference>
<evidence type="ECO:0000313" key="3">
    <source>
        <dbReference type="Proteomes" id="UP001651158"/>
    </source>
</evidence>
<keyword evidence="3" id="KW-1185">Reference proteome</keyword>
<reference evidence="2 3" key="1">
    <citation type="journal article" date="2022" name="Front. Cell. Infect. Microbiol.">
        <title>The Genomes of Two Strains of Taenia crassiceps the Animal Model for the Study of Human Cysticercosis.</title>
        <authorList>
            <person name="Bobes R.J."/>
            <person name="Estrada K."/>
            <person name="Rios-Valencia D.G."/>
            <person name="Calderon-Gallegos A."/>
            <person name="de la Torre P."/>
            <person name="Carrero J.C."/>
            <person name="Sanchez-Flores A."/>
            <person name="Laclette J.P."/>
        </authorList>
    </citation>
    <scope>NUCLEOTIDE SEQUENCE [LARGE SCALE GENOMIC DNA]</scope>
    <source>
        <strain evidence="2">WFUcys</strain>
    </source>
</reference>